<keyword evidence="1" id="KW-1185">Reference proteome</keyword>
<dbReference type="Proteomes" id="UP000095283">
    <property type="component" value="Unplaced"/>
</dbReference>
<name>A0A1I7X0F7_HETBA</name>
<accession>A0A1I7X0F7</accession>
<dbReference type="WBParaSite" id="Hba_10915">
    <property type="protein sequence ID" value="Hba_10915"/>
    <property type="gene ID" value="Hba_10915"/>
</dbReference>
<proteinExistence type="predicted"/>
<sequence>MFQIQTKTVLVVAAKEMDPQAGRIVPTKVSVREVIIR</sequence>
<evidence type="ECO:0000313" key="2">
    <source>
        <dbReference type="WBParaSite" id="Hba_10915"/>
    </source>
</evidence>
<evidence type="ECO:0000313" key="1">
    <source>
        <dbReference type="Proteomes" id="UP000095283"/>
    </source>
</evidence>
<protein>
    <submittedName>
        <fullName evidence="2">Electron transfer flavoprotein subunit beta</fullName>
    </submittedName>
</protein>
<dbReference type="AlphaFoldDB" id="A0A1I7X0F7"/>
<reference evidence="2" key="1">
    <citation type="submission" date="2016-11" db="UniProtKB">
        <authorList>
            <consortium name="WormBaseParasite"/>
        </authorList>
    </citation>
    <scope>IDENTIFICATION</scope>
</reference>
<organism evidence="1 2">
    <name type="scientific">Heterorhabditis bacteriophora</name>
    <name type="common">Entomopathogenic nematode worm</name>
    <dbReference type="NCBI Taxonomy" id="37862"/>
    <lineage>
        <taxon>Eukaryota</taxon>
        <taxon>Metazoa</taxon>
        <taxon>Ecdysozoa</taxon>
        <taxon>Nematoda</taxon>
        <taxon>Chromadorea</taxon>
        <taxon>Rhabditida</taxon>
        <taxon>Rhabditina</taxon>
        <taxon>Rhabditomorpha</taxon>
        <taxon>Strongyloidea</taxon>
        <taxon>Heterorhabditidae</taxon>
        <taxon>Heterorhabditis</taxon>
    </lineage>
</organism>